<evidence type="ECO:0000256" key="1">
    <source>
        <dbReference type="ARBA" id="ARBA00009580"/>
    </source>
</evidence>
<protein>
    <submittedName>
        <fullName evidence="3">Tyrosine-protein phosphatase</fullName>
    </submittedName>
</protein>
<accession>A0A438B872</accession>
<dbReference type="OrthoDB" id="1188001at2"/>
<evidence type="ECO:0000256" key="2">
    <source>
        <dbReference type="SAM" id="SignalP"/>
    </source>
</evidence>
<keyword evidence="4" id="KW-1185">Reference proteome</keyword>
<keyword evidence="2" id="KW-0732">Signal</keyword>
<feature type="chain" id="PRO_5019431002" evidence="2">
    <location>
        <begin position="35"/>
        <end position="303"/>
    </location>
</feature>
<dbReference type="EMBL" id="RKLP01000014">
    <property type="protein sequence ID" value="RVW07105.1"/>
    <property type="molecule type" value="Genomic_DNA"/>
</dbReference>
<evidence type="ECO:0000313" key="3">
    <source>
        <dbReference type="EMBL" id="RVW07105.1"/>
    </source>
</evidence>
<gene>
    <name evidence="3" type="ORF">EGT67_22975</name>
</gene>
<dbReference type="AlphaFoldDB" id="A0A438B872"/>
<dbReference type="GO" id="GO:0004721">
    <property type="term" value="F:phosphoprotein phosphatase activity"/>
    <property type="evidence" value="ECO:0007669"/>
    <property type="project" value="InterPro"/>
</dbReference>
<comment type="caution">
    <text evidence="3">The sequence shown here is derived from an EMBL/GenBank/DDBJ whole genome shotgun (WGS) entry which is preliminary data.</text>
</comment>
<proteinExistence type="inferred from homology"/>
<organism evidence="3 4">
    <name type="scientific">Prescottella agglutinans</name>
    <dbReference type="NCBI Taxonomy" id="1644129"/>
    <lineage>
        <taxon>Bacteria</taxon>
        <taxon>Bacillati</taxon>
        <taxon>Actinomycetota</taxon>
        <taxon>Actinomycetes</taxon>
        <taxon>Mycobacteriales</taxon>
        <taxon>Nocardiaceae</taxon>
        <taxon>Prescottella</taxon>
    </lineage>
</organism>
<dbReference type="PANTHER" id="PTHR31126">
    <property type="entry name" value="TYROSINE-PROTEIN PHOSPHATASE"/>
    <property type="match status" value="1"/>
</dbReference>
<dbReference type="Pfam" id="PF13350">
    <property type="entry name" value="Y_phosphatase3"/>
    <property type="match status" value="1"/>
</dbReference>
<evidence type="ECO:0000313" key="4">
    <source>
        <dbReference type="Proteomes" id="UP000286208"/>
    </source>
</evidence>
<dbReference type="Gene3D" id="3.90.190.10">
    <property type="entry name" value="Protein tyrosine phosphatase superfamily"/>
    <property type="match status" value="1"/>
</dbReference>
<comment type="similarity">
    <text evidence="1">Belongs to the protein-tyrosine phosphatase family.</text>
</comment>
<dbReference type="InterPro" id="IPR029021">
    <property type="entry name" value="Prot-tyrosine_phosphatase-like"/>
</dbReference>
<reference evidence="3 4" key="1">
    <citation type="submission" date="2018-11" db="EMBL/GenBank/DDBJ databases">
        <title>Rhodococcus spongicola sp. nov. and Rhodococcus xishaensis sp. nov. from marine sponges.</title>
        <authorList>
            <person name="Li L."/>
            <person name="Lin H.W."/>
        </authorList>
    </citation>
    <scope>NUCLEOTIDE SEQUENCE [LARGE SCALE GENOMIC DNA]</scope>
    <source>
        <strain evidence="3 4">CCTCC AB2014297</strain>
    </source>
</reference>
<dbReference type="PANTHER" id="PTHR31126:SF1">
    <property type="entry name" value="TYROSINE SPECIFIC PROTEIN PHOSPHATASES DOMAIN-CONTAINING PROTEIN"/>
    <property type="match status" value="1"/>
</dbReference>
<name>A0A438B872_9NOCA</name>
<sequence>MTKRHTALRRTTRTALTLAVSGSFLFAGTTAATAAGSLDFAPFGSAGFGSSAPTVETPRLASVDNFRDVAGPGYTNTLGLRLNTGVFYRANAITPTDADLATLGSLGLSAIYDLRTNEEVAQKPDRPVDGAEYVRIPILSGDLAAGVAKLKTPDDARRFMQDMNRSFVTDPAARAGFAQLLTDLADTSGPQLYHCTAGKDRTGWTSALLLGIAGASRETVMDDYLLTNEYSAASIERSYQGIAATQGQAVADVYRPLLGVDASYLQAGLDELKAQYGTVENYLRTGLGLSQTTIGKLALKLLG</sequence>
<dbReference type="InterPro" id="IPR026893">
    <property type="entry name" value="Tyr/Ser_Pase_IphP-type"/>
</dbReference>
<dbReference type="Proteomes" id="UP000286208">
    <property type="component" value="Unassembled WGS sequence"/>
</dbReference>
<dbReference type="SUPFAM" id="SSF52799">
    <property type="entry name" value="(Phosphotyrosine protein) phosphatases II"/>
    <property type="match status" value="1"/>
</dbReference>
<feature type="signal peptide" evidence="2">
    <location>
        <begin position="1"/>
        <end position="34"/>
    </location>
</feature>